<protein>
    <submittedName>
        <fullName evidence="2">Uncharacterized protein</fullName>
    </submittedName>
</protein>
<keyword evidence="1" id="KW-0472">Membrane</keyword>
<dbReference type="AlphaFoldDB" id="A0A9X1GF63"/>
<accession>A0A9X1GF63</accession>
<keyword evidence="1" id="KW-1133">Transmembrane helix</keyword>
<proteinExistence type="predicted"/>
<dbReference type="Proteomes" id="UP001139644">
    <property type="component" value="Unassembled WGS sequence"/>
</dbReference>
<reference evidence="2" key="1">
    <citation type="journal article" date="2022" name="J. Anim. Sci.">
        <title>Whole genome sequence analyses-based assessment of virulence potential and antimicrobial susceptibilities and resistance of Enterococcus faecium strains isolated from commercial swine and cattle probiotic products.</title>
        <authorList>
            <person name="Shridhar P.B."/>
            <person name="Amachawadi R.G."/>
            <person name="Tokach M."/>
            <person name="Patel I."/>
            <person name="Gangiredla J."/>
            <person name="Mammel M."/>
            <person name="Nagaraja T.G."/>
        </authorList>
    </citation>
    <scope>NUCLEOTIDE SEQUENCE</scope>
    <source>
        <strain evidence="2">EF215</strain>
    </source>
</reference>
<gene>
    <name evidence="2" type="ORF">KYX88_15315</name>
</gene>
<name>A0A9X1GF63_ENTFC</name>
<sequence>MLLCTYSIMVVLNFLTPLIADDIQYMDKTTSLFTRLSDEYQQYMTWTGRTVVHIIARVFLLMPKTVFNLVNPLIYVLLTVLIYKITTKDKTEFHAFKYLMINVVIWLFIPTFGQTILWETGAAKYLWGGIIITSVLFIYHRYCYENKLLPFKSLG</sequence>
<evidence type="ECO:0000313" key="2">
    <source>
        <dbReference type="EMBL" id="MBX4224084.1"/>
    </source>
</evidence>
<dbReference type="EMBL" id="JAIFOC010000421">
    <property type="protein sequence ID" value="MBX4224084.1"/>
    <property type="molecule type" value="Genomic_DNA"/>
</dbReference>
<feature type="transmembrane region" description="Helical" evidence="1">
    <location>
        <begin position="95"/>
        <end position="113"/>
    </location>
</feature>
<feature type="transmembrane region" description="Helical" evidence="1">
    <location>
        <begin position="125"/>
        <end position="144"/>
    </location>
</feature>
<organism evidence="2 3">
    <name type="scientific">Enterococcus faecium</name>
    <name type="common">Streptococcus faecium</name>
    <dbReference type="NCBI Taxonomy" id="1352"/>
    <lineage>
        <taxon>Bacteria</taxon>
        <taxon>Bacillati</taxon>
        <taxon>Bacillota</taxon>
        <taxon>Bacilli</taxon>
        <taxon>Lactobacillales</taxon>
        <taxon>Enterococcaceae</taxon>
        <taxon>Enterococcus</taxon>
    </lineage>
</organism>
<feature type="non-terminal residue" evidence="2">
    <location>
        <position position="155"/>
    </location>
</feature>
<evidence type="ECO:0000313" key="3">
    <source>
        <dbReference type="Proteomes" id="UP001139644"/>
    </source>
</evidence>
<comment type="caution">
    <text evidence="2">The sequence shown here is derived from an EMBL/GenBank/DDBJ whole genome shotgun (WGS) entry which is preliminary data.</text>
</comment>
<keyword evidence="1" id="KW-0812">Transmembrane</keyword>
<dbReference type="Pfam" id="PF19528">
    <property type="entry name" value="DUF6056"/>
    <property type="match status" value="1"/>
</dbReference>
<dbReference type="InterPro" id="IPR045691">
    <property type="entry name" value="DUF6056"/>
</dbReference>
<evidence type="ECO:0000256" key="1">
    <source>
        <dbReference type="SAM" id="Phobius"/>
    </source>
</evidence>
<feature type="transmembrane region" description="Helical" evidence="1">
    <location>
        <begin position="66"/>
        <end position="83"/>
    </location>
</feature>